<keyword evidence="2" id="KW-1003">Cell membrane</keyword>
<reference evidence="10 11" key="1">
    <citation type="journal article" date="2015" name="Nature">
        <title>rRNA introns, odd ribosomes, and small enigmatic genomes across a large radiation of phyla.</title>
        <authorList>
            <person name="Brown C.T."/>
            <person name="Hug L.A."/>
            <person name="Thomas B.C."/>
            <person name="Sharon I."/>
            <person name="Castelle C.J."/>
            <person name="Singh A."/>
            <person name="Wilkins M.J."/>
            <person name="Williams K.H."/>
            <person name="Banfield J.F."/>
        </authorList>
    </citation>
    <scope>NUCLEOTIDE SEQUENCE [LARGE SCALE GENOMIC DNA]</scope>
</reference>
<accession>A0A0G0USH9</accession>
<keyword evidence="3" id="KW-0328">Glycosyltransferase</keyword>
<dbReference type="EMBL" id="LCAO01000008">
    <property type="protein sequence ID" value="KKR91673.1"/>
    <property type="molecule type" value="Genomic_DNA"/>
</dbReference>
<gene>
    <name evidence="10" type="ORF">UU42_C0008G0009</name>
</gene>
<keyword evidence="6 8" id="KW-1133">Transmembrane helix</keyword>
<feature type="transmembrane region" description="Helical" evidence="8">
    <location>
        <begin position="210"/>
        <end position="230"/>
    </location>
</feature>
<dbReference type="PANTHER" id="PTHR33908:SF11">
    <property type="entry name" value="MEMBRANE PROTEIN"/>
    <property type="match status" value="1"/>
</dbReference>
<evidence type="ECO:0000256" key="3">
    <source>
        <dbReference type="ARBA" id="ARBA00022676"/>
    </source>
</evidence>
<evidence type="ECO:0000313" key="10">
    <source>
        <dbReference type="EMBL" id="KKR91673.1"/>
    </source>
</evidence>
<dbReference type="Pfam" id="PF13231">
    <property type="entry name" value="PMT_2"/>
    <property type="match status" value="1"/>
</dbReference>
<evidence type="ECO:0000256" key="7">
    <source>
        <dbReference type="ARBA" id="ARBA00023136"/>
    </source>
</evidence>
<comment type="subcellular location">
    <subcellularLocation>
        <location evidence="1">Cell membrane</location>
        <topology evidence="1">Multi-pass membrane protein</topology>
    </subcellularLocation>
</comment>
<evidence type="ECO:0000256" key="4">
    <source>
        <dbReference type="ARBA" id="ARBA00022679"/>
    </source>
</evidence>
<keyword evidence="5 8" id="KW-0812">Transmembrane</keyword>
<evidence type="ECO:0000256" key="2">
    <source>
        <dbReference type="ARBA" id="ARBA00022475"/>
    </source>
</evidence>
<evidence type="ECO:0000259" key="9">
    <source>
        <dbReference type="Pfam" id="PF13231"/>
    </source>
</evidence>
<feature type="transmembrane region" description="Helical" evidence="8">
    <location>
        <begin position="93"/>
        <end position="111"/>
    </location>
</feature>
<feature type="transmembrane region" description="Helical" evidence="8">
    <location>
        <begin position="140"/>
        <end position="158"/>
    </location>
</feature>
<sequence length="550" mass="62773">MKNNISVLLLVIAVLGGTALRLIGLSDSPPSLNWDEAALGYNAYSISETGRDEYGEFFPIFTRSFDDYKSAIPIYFMIPSIRIFGLNEFGVRFPSVILGIINIAIIFLLVFKITESGLAGLSSSFALSIEPWAVHYSRTFHEATTALFFFIVGWLMFIYSKKKNYLLPISMFSFLLSLYTYHSNKLIVPLFLGILFLFNRRLILTYPKKILASTILVLVGLVIPFIFFAFSGQAFARAGSTNIFIMWQAETKGLRNNHLLPPIISHLIHNDTYYFLQAFFGRYLSYFSPTNLFLKEPPENALAGNSLFNSFEFVGWLTGLLIILKKGSRLKELIALMLISPIPAALTWNWFQPTRSLTLLLVFSIAIGIGLEKIIRTVLYLCQESRYLKILLSGGLISLLAFIYISWAVYILDSTLVYLPLRDSGQWQPGFRETVPIIYQFSQKYDQVIIETPHAQPYIFYLLYSQYPPNEYLKQLDLKKIGNPRKHYDFGKFKFRKIYWPEDRNLQKTLFVGNDFNLPTSDIDSQPGAKVVTQIMGLDGYIAAKVVSKE</sequence>
<dbReference type="PANTHER" id="PTHR33908">
    <property type="entry name" value="MANNOSYLTRANSFERASE YKCB-RELATED"/>
    <property type="match status" value="1"/>
</dbReference>
<evidence type="ECO:0000256" key="5">
    <source>
        <dbReference type="ARBA" id="ARBA00022692"/>
    </source>
</evidence>
<organism evidence="10 11">
    <name type="scientific">Candidatus Woesebacteria bacterium GW2011_GWA1_41_13b</name>
    <dbReference type="NCBI Taxonomy" id="1618555"/>
    <lineage>
        <taxon>Bacteria</taxon>
        <taxon>Candidatus Woeseibacteriota</taxon>
    </lineage>
</organism>
<dbReference type="GO" id="GO:0005886">
    <property type="term" value="C:plasma membrane"/>
    <property type="evidence" value="ECO:0007669"/>
    <property type="project" value="UniProtKB-SubCell"/>
</dbReference>
<comment type="caution">
    <text evidence="10">The sequence shown here is derived from an EMBL/GenBank/DDBJ whole genome shotgun (WGS) entry which is preliminary data.</text>
</comment>
<keyword evidence="7 8" id="KW-0472">Membrane</keyword>
<keyword evidence="4 10" id="KW-0808">Transferase</keyword>
<feature type="transmembrane region" description="Helical" evidence="8">
    <location>
        <begin position="302"/>
        <end position="324"/>
    </location>
</feature>
<feature type="transmembrane region" description="Helical" evidence="8">
    <location>
        <begin position="333"/>
        <end position="351"/>
    </location>
</feature>
<name>A0A0G0USH9_9BACT</name>
<dbReference type="InterPro" id="IPR050297">
    <property type="entry name" value="LipidA_mod_glycosyltrf_83"/>
</dbReference>
<dbReference type="GO" id="GO:0016763">
    <property type="term" value="F:pentosyltransferase activity"/>
    <property type="evidence" value="ECO:0007669"/>
    <property type="project" value="TreeGrafter"/>
</dbReference>
<feature type="domain" description="Glycosyltransferase RgtA/B/C/D-like" evidence="9">
    <location>
        <begin position="75"/>
        <end position="219"/>
    </location>
</feature>
<proteinExistence type="predicted"/>
<feature type="transmembrane region" description="Helical" evidence="8">
    <location>
        <begin position="357"/>
        <end position="375"/>
    </location>
</feature>
<dbReference type="GO" id="GO:0009103">
    <property type="term" value="P:lipopolysaccharide biosynthetic process"/>
    <property type="evidence" value="ECO:0007669"/>
    <property type="project" value="UniProtKB-ARBA"/>
</dbReference>
<dbReference type="AlphaFoldDB" id="A0A0G0USH9"/>
<evidence type="ECO:0000313" key="11">
    <source>
        <dbReference type="Proteomes" id="UP000034676"/>
    </source>
</evidence>
<evidence type="ECO:0000256" key="8">
    <source>
        <dbReference type="SAM" id="Phobius"/>
    </source>
</evidence>
<feature type="transmembrane region" description="Helical" evidence="8">
    <location>
        <begin position="387"/>
        <end position="412"/>
    </location>
</feature>
<evidence type="ECO:0000256" key="1">
    <source>
        <dbReference type="ARBA" id="ARBA00004651"/>
    </source>
</evidence>
<evidence type="ECO:0000256" key="6">
    <source>
        <dbReference type="ARBA" id="ARBA00022989"/>
    </source>
</evidence>
<dbReference type="Proteomes" id="UP000034676">
    <property type="component" value="Unassembled WGS sequence"/>
</dbReference>
<dbReference type="InterPro" id="IPR038731">
    <property type="entry name" value="RgtA/B/C-like"/>
</dbReference>
<protein>
    <submittedName>
        <fullName evidence="10">Glycosyl transferase family 39</fullName>
    </submittedName>
</protein>